<comment type="subcellular location">
    <subcellularLocation>
        <location evidence="1">Mitochondrion</location>
    </subcellularLocation>
</comment>
<organism evidence="8 9">
    <name type="scientific">Lachancea mirantina</name>
    <dbReference type="NCBI Taxonomy" id="1230905"/>
    <lineage>
        <taxon>Eukaryota</taxon>
        <taxon>Fungi</taxon>
        <taxon>Dikarya</taxon>
        <taxon>Ascomycota</taxon>
        <taxon>Saccharomycotina</taxon>
        <taxon>Saccharomycetes</taxon>
        <taxon>Saccharomycetales</taxon>
        <taxon>Saccharomycetaceae</taxon>
        <taxon>Lachancea</taxon>
    </lineage>
</organism>
<dbReference type="GO" id="GO:0003735">
    <property type="term" value="F:structural constituent of ribosome"/>
    <property type="evidence" value="ECO:0007669"/>
    <property type="project" value="TreeGrafter"/>
</dbReference>
<dbReference type="InterPro" id="IPR019716">
    <property type="entry name" value="Ribosomal_mL53"/>
</dbReference>
<evidence type="ECO:0000256" key="2">
    <source>
        <dbReference type="ARBA" id="ARBA00005557"/>
    </source>
</evidence>
<evidence type="ECO:0000256" key="5">
    <source>
        <dbReference type="ARBA" id="ARBA00023274"/>
    </source>
</evidence>
<keyword evidence="5" id="KW-0687">Ribonucleoprotein</keyword>
<evidence type="ECO:0000256" key="1">
    <source>
        <dbReference type="ARBA" id="ARBA00004173"/>
    </source>
</evidence>
<evidence type="ECO:0000313" key="9">
    <source>
        <dbReference type="Proteomes" id="UP000191024"/>
    </source>
</evidence>
<dbReference type="Proteomes" id="UP000191024">
    <property type="component" value="Chromosome A"/>
</dbReference>
<evidence type="ECO:0000313" key="8">
    <source>
        <dbReference type="EMBL" id="SCU78213.1"/>
    </source>
</evidence>
<evidence type="ECO:0000256" key="7">
    <source>
        <dbReference type="ARBA" id="ARBA00077936"/>
    </source>
</evidence>
<evidence type="ECO:0000256" key="4">
    <source>
        <dbReference type="ARBA" id="ARBA00023128"/>
    </source>
</evidence>
<protein>
    <recommendedName>
        <fullName evidence="6">Large ribosomal subunit protein mL53</fullName>
    </recommendedName>
    <alternativeName>
        <fullName evidence="7">54S ribosomal protein L44, mitochondrial</fullName>
    </alternativeName>
</protein>
<keyword evidence="9" id="KW-1185">Reference proteome</keyword>
<dbReference type="EMBL" id="LT598462">
    <property type="protein sequence ID" value="SCU78213.1"/>
    <property type="molecule type" value="Genomic_DNA"/>
</dbReference>
<dbReference type="Gene3D" id="3.40.30.10">
    <property type="entry name" value="Glutaredoxin"/>
    <property type="match status" value="1"/>
</dbReference>
<name>A0A1G4INM8_9SACH</name>
<keyword evidence="4" id="KW-0496">Mitochondrion</keyword>
<gene>
    <name evidence="8" type="ORF">LAMI_0A03840G</name>
</gene>
<evidence type="ECO:0000256" key="6">
    <source>
        <dbReference type="ARBA" id="ARBA00035180"/>
    </source>
</evidence>
<dbReference type="PANTHER" id="PTHR28236:SF1">
    <property type="entry name" value="LARGE RIBOSOMAL SUBUNIT PROTEIN ML53"/>
    <property type="match status" value="1"/>
</dbReference>
<keyword evidence="3" id="KW-0689">Ribosomal protein</keyword>
<dbReference type="GO" id="GO:0005762">
    <property type="term" value="C:mitochondrial large ribosomal subunit"/>
    <property type="evidence" value="ECO:0007669"/>
    <property type="project" value="TreeGrafter"/>
</dbReference>
<accession>A0A1G4INM8</accession>
<dbReference type="PANTHER" id="PTHR28236">
    <property type="entry name" value="54S RIBOSOMAL PROTEIN L44, MITOCHONDRIAL"/>
    <property type="match status" value="1"/>
</dbReference>
<sequence>MITKYFTKVVVRFNPLGKEAKTARLFLSSIPPTQRLSGLSLKNELLNGASTASPLVKVTFKDKTELELNPTGITFQEVGNFFDRHSRKLRLKETIEA</sequence>
<dbReference type="STRING" id="1230905.A0A1G4INM8"/>
<dbReference type="OrthoDB" id="4136894at2759"/>
<dbReference type="FunFam" id="3.40.30.10:FF:000260">
    <property type="entry name" value="Mitochondrial ribosomal protein L44"/>
    <property type="match status" value="1"/>
</dbReference>
<dbReference type="InterPro" id="IPR042776">
    <property type="entry name" value="Ribosomal_mL53_fung"/>
</dbReference>
<proteinExistence type="inferred from homology"/>
<evidence type="ECO:0000256" key="3">
    <source>
        <dbReference type="ARBA" id="ARBA00022980"/>
    </source>
</evidence>
<dbReference type="Pfam" id="PF10780">
    <property type="entry name" value="MRP_L53"/>
    <property type="match status" value="1"/>
</dbReference>
<reference evidence="8 9" key="1">
    <citation type="submission" date="2016-03" db="EMBL/GenBank/DDBJ databases">
        <authorList>
            <person name="Devillers H."/>
        </authorList>
    </citation>
    <scope>NUCLEOTIDE SEQUENCE [LARGE SCALE GENOMIC DNA]</scope>
    <source>
        <strain evidence="8">CBS 11717</strain>
    </source>
</reference>
<dbReference type="AlphaFoldDB" id="A0A1G4INM8"/>
<comment type="similarity">
    <text evidence="2">Belongs to the mitochondrion-specific ribosomal protein mL53 family.</text>
</comment>